<comment type="similarity">
    <text evidence="10">Belongs to the glycosyltransferase 22 family. PIGZ subfamily.</text>
</comment>
<evidence type="ECO:0000256" key="10">
    <source>
        <dbReference type="ARBA" id="ARBA00038466"/>
    </source>
</evidence>
<evidence type="ECO:0000313" key="13">
    <source>
        <dbReference type="EMBL" id="EFA83035.1"/>
    </source>
</evidence>
<evidence type="ECO:0000256" key="12">
    <source>
        <dbReference type="SAM" id="MobiDB-lite"/>
    </source>
</evidence>
<organism evidence="13 14">
    <name type="scientific">Heterostelium pallidum (strain ATCC 26659 / Pp 5 / PN500)</name>
    <name type="common">Cellular slime mold</name>
    <name type="synonym">Polysphondylium pallidum</name>
    <dbReference type="NCBI Taxonomy" id="670386"/>
    <lineage>
        <taxon>Eukaryota</taxon>
        <taxon>Amoebozoa</taxon>
        <taxon>Evosea</taxon>
        <taxon>Eumycetozoa</taxon>
        <taxon>Dictyostelia</taxon>
        <taxon>Acytosteliales</taxon>
        <taxon>Acytosteliaceae</taxon>
        <taxon>Heterostelium</taxon>
    </lineage>
</organism>
<feature type="region of interest" description="Disordered" evidence="12">
    <location>
        <begin position="74"/>
        <end position="95"/>
    </location>
</feature>
<keyword evidence="14" id="KW-1185">Reference proteome</keyword>
<dbReference type="GO" id="GO:0005789">
    <property type="term" value="C:endoplasmic reticulum membrane"/>
    <property type="evidence" value="ECO:0007669"/>
    <property type="project" value="UniProtKB-SubCell"/>
</dbReference>
<protein>
    <recommendedName>
        <fullName evidence="11">Mannosyltransferase</fullName>
        <ecNumber evidence="11">2.4.1.-</ecNumber>
    </recommendedName>
</protein>
<dbReference type="GO" id="GO:0000026">
    <property type="term" value="F:alpha-1,2-mannosyltransferase activity"/>
    <property type="evidence" value="ECO:0007669"/>
    <property type="project" value="TreeGrafter"/>
</dbReference>
<dbReference type="PANTHER" id="PTHR22760">
    <property type="entry name" value="GLYCOSYLTRANSFERASE"/>
    <property type="match status" value="1"/>
</dbReference>
<dbReference type="RefSeq" id="XP_020435152.1">
    <property type="nucleotide sequence ID" value="XM_020574738.1"/>
</dbReference>
<keyword evidence="7 11" id="KW-0256">Endoplasmic reticulum</keyword>
<dbReference type="InParanoid" id="D3B6R5"/>
<dbReference type="InterPro" id="IPR005599">
    <property type="entry name" value="GPI_mannosylTrfase"/>
</dbReference>
<evidence type="ECO:0000256" key="1">
    <source>
        <dbReference type="ARBA" id="ARBA00004477"/>
    </source>
</evidence>
<proteinExistence type="inferred from homology"/>
<evidence type="ECO:0000256" key="11">
    <source>
        <dbReference type="RuleBase" id="RU363075"/>
    </source>
</evidence>
<dbReference type="EMBL" id="ADBJ01000017">
    <property type="protein sequence ID" value="EFA83035.1"/>
    <property type="molecule type" value="Genomic_DNA"/>
</dbReference>
<comment type="caution">
    <text evidence="13">The sequence shown here is derived from an EMBL/GenBank/DDBJ whole genome shotgun (WGS) entry which is preliminary data.</text>
</comment>
<dbReference type="GeneID" id="31359307"/>
<evidence type="ECO:0000256" key="4">
    <source>
        <dbReference type="ARBA" id="ARBA00022676"/>
    </source>
</evidence>
<keyword evidence="8 11" id="KW-1133">Transmembrane helix</keyword>
<comment type="subcellular location">
    <subcellularLocation>
        <location evidence="1 11">Endoplasmic reticulum membrane</location>
        <topology evidence="1 11">Multi-pass membrane protein</topology>
    </subcellularLocation>
</comment>
<sequence>MPGDDSPLTFNGSLTFTPMNSFLYNLDPKNLALHGIHNRLTHLVVNFPIMVGPLVIILFLEVIQVGTALFSTNSHHHTHHHHHHHHHKSNSNQNQSNAVADILPLKTRALLLSVIVFGLFLLSMAPHQEARFLLPFSLTHSVLHSQAQQPQDLPVSVIYFKTYMPPEHLMTIPLNSTRSISVIDPRGDLDSLTQIMSTLHNSEILILSSQKKILYQQYKGKTCQLIESFWPHLSTENPPDTIDEMRLYLFSCHDWSE</sequence>
<evidence type="ECO:0000256" key="2">
    <source>
        <dbReference type="ARBA" id="ARBA00004687"/>
    </source>
</evidence>
<dbReference type="Pfam" id="PF03901">
    <property type="entry name" value="Glyco_transf_22"/>
    <property type="match status" value="1"/>
</dbReference>
<evidence type="ECO:0000313" key="14">
    <source>
        <dbReference type="Proteomes" id="UP000001396"/>
    </source>
</evidence>
<accession>D3B6R5</accession>
<evidence type="ECO:0000256" key="3">
    <source>
        <dbReference type="ARBA" id="ARBA00022502"/>
    </source>
</evidence>
<keyword evidence="4 11" id="KW-0328">Glycosyltransferase</keyword>
<dbReference type="AlphaFoldDB" id="D3B6R5"/>
<comment type="caution">
    <text evidence="11">Lacks conserved residue(s) required for the propagation of feature annotation.</text>
</comment>
<feature type="transmembrane region" description="Helical" evidence="11">
    <location>
        <begin position="109"/>
        <end position="127"/>
    </location>
</feature>
<dbReference type="GO" id="GO:0006506">
    <property type="term" value="P:GPI anchor biosynthetic process"/>
    <property type="evidence" value="ECO:0007669"/>
    <property type="project" value="UniProtKB-KW"/>
</dbReference>
<evidence type="ECO:0000256" key="5">
    <source>
        <dbReference type="ARBA" id="ARBA00022679"/>
    </source>
</evidence>
<comment type="pathway">
    <text evidence="2">Glycolipid biosynthesis; glycosylphosphatidylinositol-anchor biosynthesis.</text>
</comment>
<name>D3B6R5_HETP5</name>
<evidence type="ECO:0000256" key="6">
    <source>
        <dbReference type="ARBA" id="ARBA00022692"/>
    </source>
</evidence>
<evidence type="ECO:0000256" key="7">
    <source>
        <dbReference type="ARBA" id="ARBA00022824"/>
    </source>
</evidence>
<feature type="transmembrane region" description="Helical" evidence="11">
    <location>
        <begin position="47"/>
        <end position="70"/>
    </location>
</feature>
<reference evidence="13 14" key="1">
    <citation type="journal article" date="2011" name="Genome Res.">
        <title>Phylogeny-wide analysis of social amoeba genomes highlights ancient origins for complex intercellular communication.</title>
        <authorList>
            <person name="Heidel A.J."/>
            <person name="Lawal H.M."/>
            <person name="Felder M."/>
            <person name="Schilde C."/>
            <person name="Helps N.R."/>
            <person name="Tunggal B."/>
            <person name="Rivero F."/>
            <person name="John U."/>
            <person name="Schleicher M."/>
            <person name="Eichinger L."/>
            <person name="Platzer M."/>
            <person name="Noegel A.A."/>
            <person name="Schaap P."/>
            <person name="Gloeckner G."/>
        </authorList>
    </citation>
    <scope>NUCLEOTIDE SEQUENCE [LARGE SCALE GENOMIC DNA]</scope>
    <source>
        <strain evidence="14">ATCC 26659 / Pp 5 / PN500</strain>
    </source>
</reference>
<feature type="compositionally biased region" description="Basic residues" evidence="12">
    <location>
        <begin position="74"/>
        <end position="89"/>
    </location>
</feature>
<evidence type="ECO:0000256" key="9">
    <source>
        <dbReference type="ARBA" id="ARBA00023136"/>
    </source>
</evidence>
<keyword evidence="9 11" id="KW-0472">Membrane</keyword>
<dbReference type="FunCoup" id="D3B6R5">
    <property type="interactions" value="2"/>
</dbReference>
<dbReference type="Proteomes" id="UP000001396">
    <property type="component" value="Unassembled WGS sequence"/>
</dbReference>
<keyword evidence="6 11" id="KW-0812">Transmembrane</keyword>
<dbReference type="PANTHER" id="PTHR22760:SF3">
    <property type="entry name" value="GPI MANNOSYLTRANSFERASE 4"/>
    <property type="match status" value="1"/>
</dbReference>
<evidence type="ECO:0000256" key="8">
    <source>
        <dbReference type="ARBA" id="ARBA00022989"/>
    </source>
</evidence>
<gene>
    <name evidence="13" type="ORF">PPL_03820</name>
</gene>
<keyword evidence="5" id="KW-0808">Transferase</keyword>
<keyword evidence="3" id="KW-0337">GPI-anchor biosynthesis</keyword>
<dbReference type="STRING" id="670386.D3B6R5"/>
<dbReference type="EC" id="2.4.1.-" evidence="11"/>